<evidence type="ECO:0000256" key="2">
    <source>
        <dbReference type="SAM" id="Phobius"/>
    </source>
</evidence>
<evidence type="ECO:0000256" key="1">
    <source>
        <dbReference type="SAM" id="MobiDB-lite"/>
    </source>
</evidence>
<keyword evidence="2" id="KW-0472">Membrane</keyword>
<keyword evidence="2" id="KW-0812">Transmembrane</keyword>
<comment type="caution">
    <text evidence="4">The sequence shown here is derived from an EMBL/GenBank/DDBJ whole genome shotgun (WGS) entry which is preliminary data.</text>
</comment>
<dbReference type="PANTHER" id="PTHR43833:SF11">
    <property type="entry name" value="VOLTAGE-GATED POTASSIUM CHANNEL KCH"/>
    <property type="match status" value="1"/>
</dbReference>
<dbReference type="Proteomes" id="UP000624325">
    <property type="component" value="Unassembled WGS sequence"/>
</dbReference>
<dbReference type="Pfam" id="PF02254">
    <property type="entry name" value="TrkA_N"/>
    <property type="match status" value="2"/>
</dbReference>
<name>A0ABQ4C6R6_9ACTN</name>
<accession>A0ABQ4C6R6</accession>
<dbReference type="SUPFAM" id="SSF51735">
    <property type="entry name" value="NAD(P)-binding Rossmann-fold domains"/>
    <property type="match status" value="2"/>
</dbReference>
<protein>
    <submittedName>
        <fullName evidence="4">Potassium transporter TrkA</fullName>
    </submittedName>
</protein>
<feature type="transmembrane region" description="Helical" evidence="2">
    <location>
        <begin position="237"/>
        <end position="256"/>
    </location>
</feature>
<proteinExistence type="predicted"/>
<organism evidence="4 5">
    <name type="scientific">Asanoa iriomotensis</name>
    <dbReference type="NCBI Taxonomy" id="234613"/>
    <lineage>
        <taxon>Bacteria</taxon>
        <taxon>Bacillati</taxon>
        <taxon>Actinomycetota</taxon>
        <taxon>Actinomycetes</taxon>
        <taxon>Micromonosporales</taxon>
        <taxon>Micromonosporaceae</taxon>
        <taxon>Asanoa</taxon>
    </lineage>
</organism>
<dbReference type="EMBL" id="BONC01000033">
    <property type="protein sequence ID" value="GIF58478.1"/>
    <property type="molecule type" value="Genomic_DNA"/>
</dbReference>
<dbReference type="InterPro" id="IPR050721">
    <property type="entry name" value="Trk_Ktr_HKT_K-transport"/>
</dbReference>
<dbReference type="PROSITE" id="PS51201">
    <property type="entry name" value="RCK_N"/>
    <property type="match status" value="1"/>
</dbReference>
<feature type="region of interest" description="Disordered" evidence="1">
    <location>
        <begin position="554"/>
        <end position="584"/>
    </location>
</feature>
<dbReference type="PANTHER" id="PTHR43833">
    <property type="entry name" value="POTASSIUM CHANNEL PROTEIN 2-RELATED-RELATED"/>
    <property type="match status" value="1"/>
</dbReference>
<feature type="domain" description="RCK N-terminal" evidence="3">
    <location>
        <begin position="329"/>
        <end position="451"/>
    </location>
</feature>
<feature type="transmembrane region" description="Helical" evidence="2">
    <location>
        <begin position="288"/>
        <end position="309"/>
    </location>
</feature>
<reference evidence="4 5" key="1">
    <citation type="submission" date="2021-01" db="EMBL/GenBank/DDBJ databases">
        <title>Whole genome shotgun sequence of Asanoa iriomotensis NBRC 100142.</title>
        <authorList>
            <person name="Komaki H."/>
            <person name="Tamura T."/>
        </authorList>
    </citation>
    <scope>NUCLEOTIDE SEQUENCE [LARGE SCALE GENOMIC DNA]</scope>
    <source>
        <strain evidence="4 5">NBRC 100142</strain>
    </source>
</reference>
<evidence type="ECO:0000259" key="3">
    <source>
        <dbReference type="PROSITE" id="PS51201"/>
    </source>
</evidence>
<evidence type="ECO:0000313" key="5">
    <source>
        <dbReference type="Proteomes" id="UP000624325"/>
    </source>
</evidence>
<gene>
    <name evidence="4" type="ORF">Air01nite_45730</name>
</gene>
<dbReference type="InterPro" id="IPR036291">
    <property type="entry name" value="NAD(P)-bd_dom_sf"/>
</dbReference>
<dbReference type="InterPro" id="IPR003148">
    <property type="entry name" value="RCK_N"/>
</dbReference>
<dbReference type="Gene3D" id="3.40.50.720">
    <property type="entry name" value="NAD(P)-binding Rossmann-like Domain"/>
    <property type="match status" value="2"/>
</dbReference>
<keyword evidence="5" id="KW-1185">Reference proteome</keyword>
<sequence length="584" mass="61880">MSTDGRFLVWGDNTLARRLASELINSYGVPVTVIVRSADADQAPDIADLEPVTGDPDLRPVLVAAARLTPDVLSRAGVADAAAVALVERDDVANVDAAMMVRELNPTARIVVRVFNPILAEAVTAMLGDCGVLSGSEIAAPAFVAAALGDDVPTYVRLTDEFLVTAHRDERPDPDEVVCGLAVVDGRTEPETLPADDADADLLLVRRYGEPPRPAPRPGRQPLRVTRLVLGRRRLRYALAGVAGLLGIATVLLAVLRDLNPWEAGYLAVVTALGGIEGEVTGTALEHVVLATLALAGVALVPFVTVLIVEAVVTARLAVNSGALTRPVSNHVVIVGLGNVGTRVLRELHGFGVDLVCVDRSPDARGVAVARELGVPVIIGNGNSAETLRAASVATARALLVLSTDDVSNLETALLGRALHGAGLRVVLRLYDEGFARRVKRSFDITLSRSVSYLAAPAFAAALFGREVIDAIPVGRRVLLVAELPVGAGCTLEGRHSPEVNRPNEVRLIAIRTGRIGQTLWTVPERRRLVRTDRLIVVATRAGLAGLLARTRPNADAAPLPEPEPLRLLTHHHWPQRATESDAP</sequence>
<dbReference type="RefSeq" id="WP_203705053.1">
    <property type="nucleotide sequence ID" value="NZ_BAAALU010000002.1"/>
</dbReference>
<keyword evidence="2" id="KW-1133">Transmembrane helix</keyword>
<evidence type="ECO:0000313" key="4">
    <source>
        <dbReference type="EMBL" id="GIF58478.1"/>
    </source>
</evidence>